<accession>A0AAJ1QIB8</accession>
<organism evidence="1 2">
    <name type="scientific">Empedobacter brevis</name>
    <dbReference type="NCBI Taxonomy" id="247"/>
    <lineage>
        <taxon>Bacteria</taxon>
        <taxon>Pseudomonadati</taxon>
        <taxon>Bacteroidota</taxon>
        <taxon>Flavobacteriia</taxon>
        <taxon>Flavobacteriales</taxon>
        <taxon>Weeksellaceae</taxon>
        <taxon>Empedobacter</taxon>
    </lineage>
</organism>
<dbReference type="EMBL" id="JACAGJ010000036">
    <property type="protein sequence ID" value="MDM1074397.1"/>
    <property type="molecule type" value="Genomic_DNA"/>
</dbReference>
<dbReference type="Proteomes" id="UP001170959">
    <property type="component" value="Unassembled WGS sequence"/>
</dbReference>
<reference evidence="1" key="1">
    <citation type="submission" date="2020-06" db="EMBL/GenBank/DDBJ databases">
        <authorList>
            <person name="Dong N."/>
        </authorList>
    </citation>
    <scope>NUCLEOTIDE SEQUENCE</scope>
    <source>
        <strain evidence="1">R655-4</strain>
    </source>
</reference>
<evidence type="ECO:0000313" key="1">
    <source>
        <dbReference type="EMBL" id="MDM1074397.1"/>
    </source>
</evidence>
<dbReference type="AlphaFoldDB" id="A0AAJ1QIB8"/>
<reference evidence="1" key="2">
    <citation type="journal article" date="2022" name="Sci. Total Environ.">
        <title>Prevalence, transmission, and molecular epidemiology of tet(X)-positive bacteria among humans, animals, and environmental niches in China: An epidemiological, and genomic-based study.</title>
        <authorList>
            <person name="Dong N."/>
            <person name="Zeng Y."/>
            <person name="Cai C."/>
            <person name="Sun C."/>
            <person name="Lu J."/>
            <person name="Liu C."/>
            <person name="Zhou H."/>
            <person name="Sun Q."/>
            <person name="Shu L."/>
            <person name="Wang H."/>
            <person name="Wang Y."/>
            <person name="Wang S."/>
            <person name="Wu C."/>
            <person name="Chan E.W."/>
            <person name="Chen G."/>
            <person name="Shen Z."/>
            <person name="Chen S."/>
            <person name="Zhang R."/>
        </authorList>
    </citation>
    <scope>NUCLEOTIDE SEQUENCE</scope>
    <source>
        <strain evidence="1">R655-4</strain>
    </source>
</reference>
<evidence type="ECO:0000313" key="2">
    <source>
        <dbReference type="Proteomes" id="UP001170959"/>
    </source>
</evidence>
<sequence>MDKQYLNKKQLEKRIERLNEWLIQKPNDPMVGTAKKESIEYINLLAELESSNEKAIVNTCPTQIYQQIGILL</sequence>
<comment type="caution">
    <text evidence="1">The sequence shown here is derived from an EMBL/GenBank/DDBJ whole genome shotgun (WGS) entry which is preliminary data.</text>
</comment>
<name>A0AAJ1QIB8_9FLAO</name>
<protein>
    <submittedName>
        <fullName evidence="1">Uncharacterized protein</fullName>
    </submittedName>
</protein>
<dbReference type="RefSeq" id="WP_286494587.1">
    <property type="nucleotide sequence ID" value="NZ_JACAGJ010000036.1"/>
</dbReference>
<gene>
    <name evidence="1" type="ORF">HX001_18110</name>
</gene>
<proteinExistence type="predicted"/>